<evidence type="ECO:0000259" key="5">
    <source>
        <dbReference type="Pfam" id="PF01575"/>
    </source>
</evidence>
<dbReference type="InterPro" id="IPR015590">
    <property type="entry name" value="Aldehyde_DH_dom"/>
</dbReference>
<protein>
    <submittedName>
        <fullName evidence="6">Aldehyde dehydrogenase, PaaZ</fullName>
        <ecNumber evidence="6">1.2.1.3</ecNumber>
    </submittedName>
</protein>
<dbReference type="GO" id="GO:0004029">
    <property type="term" value="F:aldehyde dehydrogenase (NAD+) activity"/>
    <property type="evidence" value="ECO:0007669"/>
    <property type="project" value="UniProtKB-EC"/>
</dbReference>
<dbReference type="InterPro" id="IPR011966">
    <property type="entry name" value="PaaN-DH"/>
</dbReference>
<proteinExistence type="inferred from homology"/>
<dbReference type="InterPro" id="IPR016162">
    <property type="entry name" value="Ald_DH_N"/>
</dbReference>
<evidence type="ECO:0000256" key="1">
    <source>
        <dbReference type="ARBA" id="ARBA00005254"/>
    </source>
</evidence>
<dbReference type="PANTHER" id="PTHR43111">
    <property type="entry name" value="ALDEHYDE DEHYDROGENASE B-RELATED"/>
    <property type="match status" value="1"/>
</dbReference>
<evidence type="ECO:0000259" key="4">
    <source>
        <dbReference type="Pfam" id="PF00171"/>
    </source>
</evidence>
<dbReference type="InterPro" id="IPR016163">
    <property type="entry name" value="Ald_DH_C"/>
</dbReference>
<dbReference type="InterPro" id="IPR016161">
    <property type="entry name" value="Ald_DH/histidinol_DH"/>
</dbReference>
<evidence type="ECO:0000256" key="2">
    <source>
        <dbReference type="ARBA" id="ARBA00009986"/>
    </source>
</evidence>
<dbReference type="InterPro" id="IPR029069">
    <property type="entry name" value="HotDog_dom_sf"/>
</dbReference>
<comment type="similarity">
    <text evidence="1">Belongs to the enoyl-CoA hydratase/isomerase family.</text>
</comment>
<dbReference type="EC" id="1.2.1.3" evidence="6"/>
<dbReference type="SUPFAM" id="SSF53720">
    <property type="entry name" value="ALDH-like"/>
    <property type="match status" value="1"/>
</dbReference>
<dbReference type="RefSeq" id="WP_087133711.1">
    <property type="nucleotide sequence ID" value="NZ_FUKP01000023.1"/>
</dbReference>
<dbReference type="Gene3D" id="3.10.129.10">
    <property type="entry name" value="Hotdog Thioesterase"/>
    <property type="match status" value="1"/>
</dbReference>
<feature type="domain" description="Aldehyde dehydrogenase" evidence="4">
    <location>
        <begin position="21"/>
        <end position="512"/>
    </location>
</feature>
<dbReference type="CDD" id="cd07128">
    <property type="entry name" value="ALDH_MaoC-N"/>
    <property type="match status" value="1"/>
</dbReference>
<name>A0A1R4IR18_9MICC</name>
<feature type="domain" description="MaoC-like" evidence="5">
    <location>
        <begin position="569"/>
        <end position="658"/>
    </location>
</feature>
<dbReference type="Pfam" id="PF01575">
    <property type="entry name" value="MaoC_dehydratas"/>
    <property type="match status" value="1"/>
</dbReference>
<dbReference type="AlphaFoldDB" id="A0A1R4IR18"/>
<evidence type="ECO:0000313" key="7">
    <source>
        <dbReference type="Proteomes" id="UP000196230"/>
    </source>
</evidence>
<dbReference type="PANTHER" id="PTHR43111:SF1">
    <property type="entry name" value="ALDEHYDE DEHYDROGENASE B-RELATED"/>
    <property type="match status" value="1"/>
</dbReference>
<accession>A0A1R4IR18</accession>
<organism evidence="6 7">
    <name type="scientific">Micrococcus lylae</name>
    <dbReference type="NCBI Taxonomy" id="1273"/>
    <lineage>
        <taxon>Bacteria</taxon>
        <taxon>Bacillati</taxon>
        <taxon>Actinomycetota</taxon>
        <taxon>Actinomycetes</taxon>
        <taxon>Micrococcales</taxon>
        <taxon>Micrococcaceae</taxon>
        <taxon>Micrococcus</taxon>
    </lineage>
</organism>
<evidence type="ECO:0000313" key="6">
    <source>
        <dbReference type="EMBL" id="SJN22178.1"/>
    </source>
</evidence>
<dbReference type="Proteomes" id="UP000196230">
    <property type="component" value="Unassembled WGS sequence"/>
</dbReference>
<gene>
    <name evidence="6" type="ORF">FM125_04020</name>
</gene>
<dbReference type="NCBIfam" id="TIGR02278">
    <property type="entry name" value="PaaN-DH"/>
    <property type="match status" value="1"/>
</dbReference>
<evidence type="ECO:0000256" key="3">
    <source>
        <dbReference type="ARBA" id="ARBA00023002"/>
    </source>
</evidence>
<dbReference type="InterPro" id="IPR002539">
    <property type="entry name" value="MaoC-like_dom"/>
</dbReference>
<keyword evidence="3 6" id="KW-0560">Oxidoreductase</keyword>
<comment type="similarity">
    <text evidence="2">Belongs to the aldehyde dehydrogenase family.</text>
</comment>
<dbReference type="NCBIfam" id="NF008868">
    <property type="entry name" value="PRK11903.1"/>
    <property type="match status" value="1"/>
</dbReference>
<dbReference type="SUPFAM" id="SSF54637">
    <property type="entry name" value="Thioesterase/thiol ester dehydrase-isomerase"/>
    <property type="match status" value="1"/>
</dbReference>
<dbReference type="Gene3D" id="3.40.605.10">
    <property type="entry name" value="Aldehyde Dehydrogenase, Chain A, domain 1"/>
    <property type="match status" value="1"/>
</dbReference>
<sequence length="704" mass="75271">MTTTAEKTPAVLSSYVCGQWWAPENPSKKTAVLDANTGEHLVDVSTEGLDTAKAIEYARTVGQQNLGELTIHERALKLKELAIYLNSRIQELYEISFATGATQRDHAFDVDGGVGTLFTFSGKGRRELPNSNVIIDGNVEPLSRDGSFIGEHIYQRIPGVAVQINAFNFPVWGMLEKFAPSFVAGVPTVVKPATPTAYVTEACVRLMVESGVLPEGSIQLISGSARDLLDHLDYRDHVAFTGSAATAATLKKHPNVQEGGVRFTAETDSLNAAILGPDAAPGTPEFEAFVKIVFQEMTVKAGQKCTAVRRVIAPQAHVDAVVEALSERLSSKVVLGDPRTEGTTMGALASKEQQAEVRKAVQRLVDAGAKVRLGGPDADTGSADAEAGAFFAPTILSFDDARTPEVHSVEAFGPVTSVIGYTDVAEAVELAALGSGSLVASVATNDGETAREFAAGIGAHHGRVHFLNRQTAKTTTGHGAPVPVLVHGGPGRAGGGEELGGVRAVKHYMQRTAIQGSPDLLTAVTGVWHQGAAADTVTREDVESGAKKHPFYKSLAELKVGDQFASGLRKVTLEDITEFAEKTGDKFYAHTDEEAAMANPFFPRRVAHGYLLVSWAAGLFVAPDPGPVLANYGLENLRFITPVTYDDSIRVTLTAKRITPRVTDEYGEVAWDCQIHNQDDELCAQYDVLTLVTKTWPMKEQPEA</sequence>
<reference evidence="6 7" key="1">
    <citation type="submission" date="2017-02" db="EMBL/GenBank/DDBJ databases">
        <authorList>
            <person name="Peterson S.W."/>
        </authorList>
    </citation>
    <scope>NUCLEOTIDE SEQUENCE [LARGE SCALE GENOMIC DNA]</scope>
    <source>
        <strain evidence="6 7">2B3F</strain>
    </source>
</reference>
<dbReference type="EMBL" id="FUKP01000023">
    <property type="protein sequence ID" value="SJN22178.1"/>
    <property type="molecule type" value="Genomic_DNA"/>
</dbReference>
<dbReference type="Pfam" id="PF00171">
    <property type="entry name" value="Aldedh"/>
    <property type="match status" value="1"/>
</dbReference>
<dbReference type="Gene3D" id="3.40.309.10">
    <property type="entry name" value="Aldehyde Dehydrogenase, Chain A, domain 2"/>
    <property type="match status" value="1"/>
</dbReference>